<dbReference type="Gene3D" id="3.30.70.270">
    <property type="match status" value="1"/>
</dbReference>
<evidence type="ECO:0000256" key="3">
    <source>
        <dbReference type="ARBA" id="ARBA00022695"/>
    </source>
</evidence>
<dbReference type="InterPro" id="IPR036397">
    <property type="entry name" value="RNaseH_sf"/>
</dbReference>
<evidence type="ECO:0000256" key="7">
    <source>
        <dbReference type="ARBA" id="ARBA00022918"/>
    </source>
</evidence>
<dbReference type="CDD" id="cd09274">
    <property type="entry name" value="RNase_HI_RT_Ty3"/>
    <property type="match status" value="1"/>
</dbReference>
<dbReference type="GO" id="GO:0003964">
    <property type="term" value="F:RNA-directed DNA polymerase activity"/>
    <property type="evidence" value="ECO:0007669"/>
    <property type="project" value="UniProtKB-KW"/>
</dbReference>
<evidence type="ECO:0000256" key="4">
    <source>
        <dbReference type="ARBA" id="ARBA00022722"/>
    </source>
</evidence>
<protein>
    <recommendedName>
        <fullName evidence="1">RNA-directed DNA polymerase</fullName>
        <ecNumber evidence="1">2.7.7.49</ecNumber>
    </recommendedName>
</protein>
<dbReference type="PROSITE" id="PS50878">
    <property type="entry name" value="RT_POL"/>
    <property type="match status" value="1"/>
</dbReference>
<dbReference type="InterPro" id="IPR001584">
    <property type="entry name" value="Integrase_cat-core"/>
</dbReference>
<keyword evidence="2" id="KW-0808">Transferase</keyword>
<feature type="domain" description="Reverse transcriptase" evidence="8">
    <location>
        <begin position="215"/>
        <end position="394"/>
    </location>
</feature>
<dbReference type="SUPFAM" id="SSF50630">
    <property type="entry name" value="Acid proteases"/>
    <property type="match status" value="1"/>
</dbReference>
<evidence type="ECO:0000259" key="9">
    <source>
        <dbReference type="PROSITE" id="PS50994"/>
    </source>
</evidence>
<evidence type="ECO:0000256" key="2">
    <source>
        <dbReference type="ARBA" id="ARBA00022679"/>
    </source>
</evidence>
<keyword evidence="6" id="KW-0378">Hydrolase</keyword>
<dbReference type="InterPro" id="IPR021109">
    <property type="entry name" value="Peptidase_aspartic_dom_sf"/>
</dbReference>
<reference evidence="10" key="1">
    <citation type="journal article" date="2022" name="Int. J. Mol. Sci.">
        <title>Draft Genome of Tanacetum Coccineum: Genomic Comparison of Closely Related Tanacetum-Family Plants.</title>
        <authorList>
            <person name="Yamashiro T."/>
            <person name="Shiraishi A."/>
            <person name="Nakayama K."/>
            <person name="Satake H."/>
        </authorList>
    </citation>
    <scope>NUCLEOTIDE SEQUENCE</scope>
</reference>
<evidence type="ECO:0000256" key="1">
    <source>
        <dbReference type="ARBA" id="ARBA00012493"/>
    </source>
</evidence>
<dbReference type="Gene3D" id="3.10.20.370">
    <property type="match status" value="1"/>
</dbReference>
<dbReference type="SUPFAM" id="SSF56672">
    <property type="entry name" value="DNA/RNA polymerases"/>
    <property type="match status" value="1"/>
</dbReference>
<dbReference type="InterPro" id="IPR050951">
    <property type="entry name" value="Retrovirus_Pol_polyprotein"/>
</dbReference>
<dbReference type="Gene3D" id="2.40.70.10">
    <property type="entry name" value="Acid Proteases"/>
    <property type="match status" value="1"/>
</dbReference>
<dbReference type="Pfam" id="PF08284">
    <property type="entry name" value="RVP_2"/>
    <property type="match status" value="1"/>
</dbReference>
<dbReference type="Gene3D" id="3.30.420.10">
    <property type="entry name" value="Ribonuclease H-like superfamily/Ribonuclease H"/>
    <property type="match status" value="1"/>
</dbReference>
<dbReference type="EMBL" id="BQNB010010478">
    <property type="protein sequence ID" value="GJS77829.1"/>
    <property type="molecule type" value="Genomic_DNA"/>
</dbReference>
<evidence type="ECO:0000256" key="6">
    <source>
        <dbReference type="ARBA" id="ARBA00022801"/>
    </source>
</evidence>
<reference evidence="10" key="2">
    <citation type="submission" date="2022-01" db="EMBL/GenBank/DDBJ databases">
        <authorList>
            <person name="Yamashiro T."/>
            <person name="Shiraishi A."/>
            <person name="Satake H."/>
            <person name="Nakayama K."/>
        </authorList>
    </citation>
    <scope>NUCLEOTIDE SEQUENCE</scope>
</reference>
<dbReference type="Gene3D" id="3.10.10.10">
    <property type="entry name" value="HIV Type 1 Reverse Transcriptase, subunit A, domain 1"/>
    <property type="match status" value="1"/>
</dbReference>
<dbReference type="PROSITE" id="PS50994">
    <property type="entry name" value="INTEGRASE"/>
    <property type="match status" value="1"/>
</dbReference>
<dbReference type="InterPro" id="IPR041588">
    <property type="entry name" value="Integrase_H2C2"/>
</dbReference>
<evidence type="ECO:0000256" key="5">
    <source>
        <dbReference type="ARBA" id="ARBA00022759"/>
    </source>
</evidence>
<comment type="caution">
    <text evidence="10">The sequence shown here is derived from an EMBL/GenBank/DDBJ whole genome shotgun (WGS) entry which is preliminary data.</text>
</comment>
<dbReference type="InterPro" id="IPR000477">
    <property type="entry name" value="RT_dom"/>
</dbReference>
<dbReference type="Pfam" id="PF17917">
    <property type="entry name" value="RT_RNaseH"/>
    <property type="match status" value="1"/>
</dbReference>
<keyword evidence="4" id="KW-0540">Nuclease</keyword>
<evidence type="ECO:0000313" key="11">
    <source>
        <dbReference type="Proteomes" id="UP001151760"/>
    </source>
</evidence>
<feature type="domain" description="Integrase catalytic" evidence="9">
    <location>
        <begin position="685"/>
        <end position="848"/>
    </location>
</feature>
<keyword evidence="3" id="KW-0548">Nucleotidyltransferase</keyword>
<name>A0ABQ4YJ31_9ASTR</name>
<dbReference type="Proteomes" id="UP001151760">
    <property type="component" value="Unassembled WGS sequence"/>
</dbReference>
<keyword evidence="7 10" id="KW-0695">RNA-directed DNA polymerase</keyword>
<dbReference type="Pfam" id="PF00078">
    <property type="entry name" value="RVT_1"/>
    <property type="match status" value="1"/>
</dbReference>
<dbReference type="PANTHER" id="PTHR37984">
    <property type="entry name" value="PROTEIN CBG26694"/>
    <property type="match status" value="1"/>
</dbReference>
<accession>A0ABQ4YJ31</accession>
<dbReference type="PANTHER" id="PTHR37984:SF5">
    <property type="entry name" value="PROTEIN NYNRIN-LIKE"/>
    <property type="match status" value="1"/>
</dbReference>
<dbReference type="Pfam" id="PF17921">
    <property type="entry name" value="Integrase_H2C2"/>
    <property type="match status" value="1"/>
</dbReference>
<dbReference type="InterPro" id="IPR043128">
    <property type="entry name" value="Rev_trsase/Diguanyl_cyclase"/>
</dbReference>
<dbReference type="InterPro" id="IPR012337">
    <property type="entry name" value="RNaseH-like_sf"/>
</dbReference>
<evidence type="ECO:0000313" key="10">
    <source>
        <dbReference type="EMBL" id="GJS77829.1"/>
    </source>
</evidence>
<dbReference type="SUPFAM" id="SSF53098">
    <property type="entry name" value="Ribonuclease H-like"/>
    <property type="match status" value="1"/>
</dbReference>
<gene>
    <name evidence="10" type="ORF">Tco_0727710</name>
</gene>
<dbReference type="CDD" id="cd01647">
    <property type="entry name" value="RT_LTR"/>
    <property type="match status" value="1"/>
</dbReference>
<keyword evidence="5" id="KW-0255">Endonuclease</keyword>
<proteinExistence type="predicted"/>
<dbReference type="InterPro" id="IPR041373">
    <property type="entry name" value="RT_RNaseH"/>
</dbReference>
<dbReference type="EC" id="2.7.7.49" evidence="1"/>
<dbReference type="CDD" id="cd00303">
    <property type="entry name" value="retropepsin_like"/>
    <property type="match status" value="1"/>
</dbReference>
<evidence type="ECO:0000259" key="8">
    <source>
        <dbReference type="PROSITE" id="PS50878"/>
    </source>
</evidence>
<dbReference type="Gene3D" id="1.10.340.70">
    <property type="match status" value="1"/>
</dbReference>
<sequence>MNTMEAIQDPNVVTCTFSLNDHFVTILFDYGADFSFISTEFAPLLNVRPSIVNPGYVIEVADGKKVEVDRIIGNCKLELGGSLFSINLIPLGHGSFDVIVGMDWLSQHKVVIVCHEKVVEIPVEDGRILRVHGEQAVGITKALKSAKEDEPKLSDISVVREFEDVFPEDLSGLPPQRQVEFRIDLVPGVTPVAKSPYRLAPSKMQELSGPLQKLQDKGFIRPSHSPWGAPVLFVKKKDGSLRMCIDYRELNKLTIKNRYPLPRIDDLFDQLQGSRYFSKIDLRSGYHQLRVHEDDIPKTAFRTRYGHFEFTVMPFGLTNAPAVFMDLMNRVCKPYLDKFVIVFIDDILIYSKTKEDHEVHLGFVLELLRKEKLYAKFSKCEFWLQEVHFLGHVVNQNGIHVDPSKIEAQEEAFQTLKNNLCDAPILTLPDRMEDFVVYYDASNQGLGCVLTQRGKVIAYASRQLKTHEKNYTTHDLELGAVVFALKTWRHYLYGTKSVIYTDHKSLQHIFDQKELNMRQRRWIELFSDYECEIRYNPGKVNVVVDALSRKERLKPRRVRAMAVTIQAGMREKIQAAQSEALKQENVIMENLHGLDQQMEKKEGESLYFMDRIWVPLVGSVRTMIMDEAHKSKYSVHPGADKMYHDLRDMYWWPGMKRDIATYVSKCLTCSKVKAEHQRPSGLLQQPEIPEWKWDKITMDFITKLPRSKSGNDTIWVIVDRLTKSAHFLAIREDYSTEKLAKIYIDEIVARHGVPVSIISDRDGRFTSRCWQTVQKALGTRLDMSTAYHPQTDGQSERTIQTLEDMLRACVIDFGGSWDVHLPLAEFSYNNSYHSSIKCAPFEALYERKCRSPVLWAEIGESSLIGPELVQETTDKVVLIKEKLKAARDRQKSYADNRRKPLEFEIMDREVKRLKRSKISLVKVYWNSKRGPEFTWESEDYMKSKYP</sequence>
<keyword evidence="11" id="KW-1185">Reference proteome</keyword>
<organism evidence="10 11">
    <name type="scientific">Tanacetum coccineum</name>
    <dbReference type="NCBI Taxonomy" id="301880"/>
    <lineage>
        <taxon>Eukaryota</taxon>
        <taxon>Viridiplantae</taxon>
        <taxon>Streptophyta</taxon>
        <taxon>Embryophyta</taxon>
        <taxon>Tracheophyta</taxon>
        <taxon>Spermatophyta</taxon>
        <taxon>Magnoliopsida</taxon>
        <taxon>eudicotyledons</taxon>
        <taxon>Gunneridae</taxon>
        <taxon>Pentapetalae</taxon>
        <taxon>asterids</taxon>
        <taxon>campanulids</taxon>
        <taxon>Asterales</taxon>
        <taxon>Asteraceae</taxon>
        <taxon>Asteroideae</taxon>
        <taxon>Anthemideae</taxon>
        <taxon>Anthemidinae</taxon>
        <taxon>Tanacetum</taxon>
    </lineage>
</organism>
<dbReference type="InterPro" id="IPR043502">
    <property type="entry name" value="DNA/RNA_pol_sf"/>
</dbReference>